<comment type="caution">
    <text evidence="1">The sequence shown here is derived from an EMBL/GenBank/DDBJ whole genome shotgun (WGS) entry which is preliminary data.</text>
</comment>
<sequence>MISNELALVEVVLKAMTERLKAAKTNADAEIRATALPGDRTNAVLPDGTVIGSVSQAKGRTSAAVTDRVAFTKWAQAEHPTEVELVPTVRPAFERRVLDGCKANGVNVDANGHEVPGVEVGQGNPYSMTKVTGGAEDAIAAAYQSGELADVLERFARPALEAGAE</sequence>
<accession>A0A7W7RZ09</accession>
<keyword evidence="2" id="KW-1185">Reference proteome</keyword>
<evidence type="ECO:0000313" key="1">
    <source>
        <dbReference type="EMBL" id="MBB4940697.1"/>
    </source>
</evidence>
<dbReference type="RefSeq" id="WP_184756866.1">
    <property type="nucleotide sequence ID" value="NZ_BAABEK010000005.1"/>
</dbReference>
<reference evidence="1 2" key="1">
    <citation type="submission" date="2020-08" db="EMBL/GenBank/DDBJ databases">
        <title>Sequencing the genomes of 1000 actinobacteria strains.</title>
        <authorList>
            <person name="Klenk H.-P."/>
        </authorList>
    </citation>
    <scope>NUCLEOTIDE SEQUENCE [LARGE SCALE GENOMIC DNA]</scope>
    <source>
        <strain evidence="1 2">DSM 43023</strain>
    </source>
</reference>
<evidence type="ECO:0000313" key="2">
    <source>
        <dbReference type="Proteomes" id="UP000534286"/>
    </source>
</evidence>
<dbReference type="AlphaFoldDB" id="A0A7W7RZ09"/>
<name>A0A7W7RZ09_9ACTN</name>
<gene>
    <name evidence="1" type="ORF">FHR32_005074</name>
</gene>
<protein>
    <submittedName>
        <fullName evidence="1">Uncharacterized protein</fullName>
    </submittedName>
</protein>
<proteinExistence type="predicted"/>
<dbReference type="EMBL" id="JACHJU010000002">
    <property type="protein sequence ID" value="MBB4940697.1"/>
    <property type="molecule type" value="Genomic_DNA"/>
</dbReference>
<organism evidence="1 2">
    <name type="scientific">Streptosporangium album</name>
    <dbReference type="NCBI Taxonomy" id="47479"/>
    <lineage>
        <taxon>Bacteria</taxon>
        <taxon>Bacillati</taxon>
        <taxon>Actinomycetota</taxon>
        <taxon>Actinomycetes</taxon>
        <taxon>Streptosporangiales</taxon>
        <taxon>Streptosporangiaceae</taxon>
        <taxon>Streptosporangium</taxon>
    </lineage>
</organism>
<dbReference type="Proteomes" id="UP000534286">
    <property type="component" value="Unassembled WGS sequence"/>
</dbReference>